<protein>
    <submittedName>
        <fullName evidence="2">Uncharacterized protein</fullName>
    </submittedName>
</protein>
<gene>
    <name evidence="2" type="ORF">FBUS_03494</name>
</gene>
<evidence type="ECO:0000313" key="2">
    <source>
        <dbReference type="EMBL" id="KAA0191424.1"/>
    </source>
</evidence>
<feature type="compositionally biased region" description="Polar residues" evidence="1">
    <location>
        <begin position="593"/>
        <end position="605"/>
    </location>
</feature>
<feature type="region of interest" description="Disordered" evidence="1">
    <location>
        <begin position="110"/>
        <end position="164"/>
    </location>
</feature>
<dbReference type="AlphaFoldDB" id="A0A8E0VIK7"/>
<feature type="region of interest" description="Disordered" evidence="1">
    <location>
        <begin position="569"/>
        <end position="610"/>
    </location>
</feature>
<proteinExistence type="predicted"/>
<organism evidence="2 3">
    <name type="scientific">Fasciolopsis buskii</name>
    <dbReference type="NCBI Taxonomy" id="27845"/>
    <lineage>
        <taxon>Eukaryota</taxon>
        <taxon>Metazoa</taxon>
        <taxon>Spiralia</taxon>
        <taxon>Lophotrochozoa</taxon>
        <taxon>Platyhelminthes</taxon>
        <taxon>Trematoda</taxon>
        <taxon>Digenea</taxon>
        <taxon>Plagiorchiida</taxon>
        <taxon>Echinostomata</taxon>
        <taxon>Echinostomatoidea</taxon>
        <taxon>Fasciolidae</taxon>
        <taxon>Fasciolopsis</taxon>
    </lineage>
</organism>
<dbReference type="EMBL" id="LUCM01006349">
    <property type="protein sequence ID" value="KAA0191424.1"/>
    <property type="molecule type" value="Genomic_DNA"/>
</dbReference>
<reference evidence="2" key="1">
    <citation type="submission" date="2019-05" db="EMBL/GenBank/DDBJ databases">
        <title>Annotation for the trematode Fasciolopsis buski.</title>
        <authorList>
            <person name="Choi Y.-J."/>
        </authorList>
    </citation>
    <scope>NUCLEOTIDE SEQUENCE</scope>
    <source>
        <strain evidence="2">HT</strain>
        <tissue evidence="2">Whole worm</tissue>
    </source>
</reference>
<dbReference type="Proteomes" id="UP000728185">
    <property type="component" value="Unassembled WGS sequence"/>
</dbReference>
<comment type="caution">
    <text evidence="2">The sequence shown here is derived from an EMBL/GenBank/DDBJ whole genome shotgun (WGS) entry which is preliminary data.</text>
</comment>
<feature type="compositionally biased region" description="Polar residues" evidence="1">
    <location>
        <begin position="110"/>
        <end position="145"/>
    </location>
</feature>
<feature type="compositionally biased region" description="Pro residues" evidence="1">
    <location>
        <begin position="571"/>
        <end position="585"/>
    </location>
</feature>
<name>A0A8E0VIK7_9TREM</name>
<accession>A0A8E0VIK7</accession>
<evidence type="ECO:0000313" key="3">
    <source>
        <dbReference type="Proteomes" id="UP000728185"/>
    </source>
</evidence>
<evidence type="ECO:0000256" key="1">
    <source>
        <dbReference type="SAM" id="MobiDB-lite"/>
    </source>
</evidence>
<keyword evidence="3" id="KW-1185">Reference proteome</keyword>
<feature type="region of interest" description="Disordered" evidence="1">
    <location>
        <begin position="429"/>
        <end position="554"/>
    </location>
</feature>
<sequence>MNPYNEGCCINWWQVFCSAENPILIRQYSGPSHPTSYGFMVSGEREVSYRINYEPGTAHYTSNQHASETVVQPPTSIPVTSLPVTSISALKESPRLATVVGQTPQTTAHFATTDSASFTPKSTVETNAEQPPNSSDTAHSTSLSVALSPDISRPSANENGVSTALPVDCKYPPLPSSITKDKAKRSVIQRDDGAQPFQSTDIVHYSTPPGNPIARMDARPSYYSIAGDQTTPLLANQIGVEKVVSGRQLKKQINSPQSTNESQPIYSQAQLESLGPNTTYTPRPLLQGLPMQMAVQGRNSSRDISHMVALSDLSKQTKMVVPYPSASLSNLREKPHASVPVSYLSVFTDSVSVPSSTGDRQIVHHMMPSDSHVSKPKLQPHSPKTRSRSAGAFPLPEVPDHRTSTGTGKNSYGAPQFVPIHSVASLKAVGRSAAGDPRQSSNQISVPFQMGPPLSMGSVLGQKSISTRTSQPVNRTSPVQTPHGQSHEVPTAPSWPPVIPPHGSVGSSSYSFNPDLGLRSSSDGVEMNPTGSRRLLRPSPQVAMEKSGTNYEQSQVTIAGSSYPSVLPSMPAYPPNAFPTPPPPPPHHRQSKSSKTTGLGNTRMQAATGLHLPVTTVRWNADQEADAPDGTFEISV</sequence>
<dbReference type="OrthoDB" id="4096362at2759"/>
<feature type="region of interest" description="Disordered" evidence="1">
    <location>
        <begin position="366"/>
        <end position="413"/>
    </location>
</feature>
<feature type="compositionally biased region" description="Polar residues" evidence="1">
    <location>
        <begin position="461"/>
        <end position="484"/>
    </location>
</feature>